<organism evidence="2 3">
    <name type="scientific">Aspergillus granulosus</name>
    <dbReference type="NCBI Taxonomy" id="176169"/>
    <lineage>
        <taxon>Eukaryota</taxon>
        <taxon>Fungi</taxon>
        <taxon>Dikarya</taxon>
        <taxon>Ascomycota</taxon>
        <taxon>Pezizomycotina</taxon>
        <taxon>Eurotiomycetes</taxon>
        <taxon>Eurotiomycetidae</taxon>
        <taxon>Eurotiales</taxon>
        <taxon>Aspergillaceae</taxon>
        <taxon>Aspergillus</taxon>
        <taxon>Aspergillus subgen. Nidulantes</taxon>
    </lineage>
</organism>
<dbReference type="InterPro" id="IPR056002">
    <property type="entry name" value="DUF7580"/>
</dbReference>
<dbReference type="PROSITE" id="PS50011">
    <property type="entry name" value="PROTEIN_KINASE_DOM"/>
    <property type="match status" value="1"/>
</dbReference>
<keyword evidence="3" id="KW-1185">Reference proteome</keyword>
<comment type="caution">
    <text evidence="2">The sequence shown here is derived from an EMBL/GenBank/DDBJ whole genome shotgun (WGS) entry which is preliminary data.</text>
</comment>
<evidence type="ECO:0000313" key="2">
    <source>
        <dbReference type="EMBL" id="KAL2811840.1"/>
    </source>
</evidence>
<evidence type="ECO:0000259" key="1">
    <source>
        <dbReference type="PROSITE" id="PS50011"/>
    </source>
</evidence>
<dbReference type="InterPro" id="IPR011009">
    <property type="entry name" value="Kinase-like_dom_sf"/>
</dbReference>
<dbReference type="Pfam" id="PF24476">
    <property type="entry name" value="DUF7580"/>
    <property type="match status" value="1"/>
</dbReference>
<reference evidence="2 3" key="1">
    <citation type="submission" date="2024-07" db="EMBL/GenBank/DDBJ databases">
        <title>Section-level genome sequencing and comparative genomics of Aspergillus sections Usti and Cavernicolus.</title>
        <authorList>
            <consortium name="Lawrence Berkeley National Laboratory"/>
            <person name="Nybo J.L."/>
            <person name="Vesth T.C."/>
            <person name="Theobald S."/>
            <person name="Frisvad J.C."/>
            <person name="Larsen T.O."/>
            <person name="Kjaerboelling I."/>
            <person name="Rothschild-Mancinelli K."/>
            <person name="Lyhne E.K."/>
            <person name="Kogle M.E."/>
            <person name="Barry K."/>
            <person name="Clum A."/>
            <person name="Na H."/>
            <person name="Ledsgaard L."/>
            <person name="Lin J."/>
            <person name="Lipzen A."/>
            <person name="Kuo A."/>
            <person name="Riley R."/>
            <person name="Mondo S."/>
            <person name="Labutti K."/>
            <person name="Haridas S."/>
            <person name="Pangalinan J."/>
            <person name="Salamov A.A."/>
            <person name="Simmons B.A."/>
            <person name="Magnuson J.K."/>
            <person name="Chen J."/>
            <person name="Drula E."/>
            <person name="Henrissat B."/>
            <person name="Wiebenga A."/>
            <person name="Lubbers R.J."/>
            <person name="Gomes A.C."/>
            <person name="Makela M.R."/>
            <person name="Stajich J."/>
            <person name="Grigoriev I.V."/>
            <person name="Mortensen U.H."/>
            <person name="De Vries R.P."/>
            <person name="Baker S.E."/>
            <person name="Andersen M.R."/>
        </authorList>
    </citation>
    <scope>NUCLEOTIDE SEQUENCE [LARGE SCALE GENOMIC DNA]</scope>
    <source>
        <strain evidence="2 3">CBS 588.65</strain>
    </source>
</reference>
<proteinExistence type="predicted"/>
<dbReference type="Proteomes" id="UP001610334">
    <property type="component" value="Unassembled WGS sequence"/>
</dbReference>
<accession>A0ABR4H8R3</accession>
<dbReference type="EMBL" id="JBFXLT010000053">
    <property type="protein sequence ID" value="KAL2811840.1"/>
    <property type="molecule type" value="Genomic_DNA"/>
</dbReference>
<evidence type="ECO:0000313" key="3">
    <source>
        <dbReference type="Proteomes" id="UP001610334"/>
    </source>
</evidence>
<dbReference type="Gene3D" id="1.10.510.10">
    <property type="entry name" value="Transferase(Phosphotransferase) domain 1"/>
    <property type="match status" value="1"/>
</dbReference>
<feature type="domain" description="Protein kinase" evidence="1">
    <location>
        <begin position="252"/>
        <end position="569"/>
    </location>
</feature>
<sequence length="569" mass="65684">MALGCSGVEAFQNARRYKIRGFELYSFHQGTGPSTAVEDWLTKLQDSSTQTCILLVLLARKLLQMDQLKRPTATEVTLLLRRAALCAVAITVQDLFRRIRAAADSIDLYLEAVKFESWRYAIGIMNVEDAVQPRSAQRCDMSQFDAILDALFALRRDLESRTSTDRTQRVTMSQLLRLNNDLYLFLGRTDRDAFHEYFNLTVAERDDEIFQPSERMEMGIIVDEEIRMRATIRHINKLLDSGSVSNSDEMRVELSHVLLRQRFGQHHIAQFTGDQKSRPVWVEWRGYGRHGVDEEVQAQLYRRTAKLAELLSQEKPPTLRTLDCCGFFHDPTRVAFGLIFDIPSASTSWDSFEPVSLFDIIEASTDRLSRSPDLDDKFDLATSLATSLLELHTVGWFHKGLTSSNIVFFSEKGTQKHSIREPFLVGFNHSRSDEHNTFTTGLTDSSSKDYQHPRYIKESFGYRHEFDYYSLGIILMEIGFWKPLNQLVSSPKYLNMSYEQRRQSLLTYRVPHLKQYMGREFYQAVKWCIEGDTGISDTQESRDKAVPLAFQEQVVSRLRGRFMTNAKRD</sequence>
<dbReference type="SUPFAM" id="SSF56112">
    <property type="entry name" value="Protein kinase-like (PK-like)"/>
    <property type="match status" value="1"/>
</dbReference>
<name>A0ABR4H8R3_9EURO</name>
<gene>
    <name evidence="2" type="ORF">BJX63DRAFT_397924</name>
</gene>
<dbReference type="PANTHER" id="PTHR37542:SF3">
    <property type="entry name" value="PRION-INHIBITION AND PROPAGATION HELO DOMAIN-CONTAINING PROTEIN"/>
    <property type="match status" value="1"/>
</dbReference>
<protein>
    <recommendedName>
        <fullName evidence="1">Protein kinase domain-containing protein</fullName>
    </recommendedName>
</protein>
<dbReference type="PANTHER" id="PTHR37542">
    <property type="entry name" value="HELO DOMAIN-CONTAINING PROTEIN-RELATED"/>
    <property type="match status" value="1"/>
</dbReference>
<dbReference type="InterPro" id="IPR000719">
    <property type="entry name" value="Prot_kinase_dom"/>
</dbReference>